<keyword evidence="1" id="KW-0812">Transmembrane</keyword>
<comment type="caution">
    <text evidence="4">The sequence shown here is derived from an EMBL/GenBank/DDBJ whole genome shotgun (WGS) entry which is preliminary data.</text>
</comment>
<sequence>MRRRNRVLGGRLLLRKLGESTRAPRVGTTIAIGIGALMSLAPGLLPRTPIAQAVLTGLLISAMLGITGVVRFVMRRCGAAWARPRLRTPVFGVTALLVIGAAGHAGHWQNQLRTAMGTAAIGPDYWLRCAVGATVIAGVLYGVTRGIGWVVRTLGRTRALAAAVVAAAVLGFVGVPSAVDWRRGAYATANATIDPTVARPISATRSGSADSAVSWPSLGAEGRRFVSGAPQGPVRVYVGLASAPDLESRVALAVDELERSGGLRRSHVVIAVPTGSGWIDANAIRGLDQRFDGDVALVGLQYSYAPSWVTFAFGREAAVTSARALFTAVEQRIATMEIKPRLHIYGQSLGALGGSAIFTDDADQDRRTCSVLWAGPPAGDVHRTGATVLANTSDPVVHWSPSLLWRAPDLRGARADAPIPRWLPVVSFVQTTADLLAALDAPPGHGHRYGVDQGTALPDC</sequence>
<protein>
    <recommendedName>
        <fullName evidence="6">Alpha/beta-hydrolase family protein</fullName>
    </recommendedName>
</protein>
<keyword evidence="5" id="KW-1185">Reference proteome</keyword>
<dbReference type="RefSeq" id="WP_163955936.1">
    <property type="nucleotide sequence ID" value="NZ_JAAGUX010000024.1"/>
</dbReference>
<dbReference type="InterPro" id="IPR027788">
    <property type="entry name" value="Alpha/beta-hydrolase_N_dom"/>
</dbReference>
<accession>A0ABX0CTU2</accession>
<keyword evidence="1" id="KW-1133">Transmembrane helix</keyword>
<keyword evidence="1" id="KW-0472">Membrane</keyword>
<feature type="domain" description="Alpha/beta-hydrolase N-terminal" evidence="3">
    <location>
        <begin position="40"/>
        <end position="230"/>
    </location>
</feature>
<feature type="domain" description="Alpha/beta-hydrolase catalytic" evidence="2">
    <location>
        <begin position="234"/>
        <end position="379"/>
    </location>
</feature>
<dbReference type="Pfam" id="PF15420">
    <property type="entry name" value="Abhydrolase_9_N"/>
    <property type="match status" value="1"/>
</dbReference>
<reference evidence="4 5" key="1">
    <citation type="submission" date="2020-01" db="EMBL/GenBank/DDBJ databases">
        <title>Genetics and antimicrobial susceptibilities of Nocardia species isolated from the soil; a comparison with species isolated from humans.</title>
        <authorList>
            <person name="Carrasco G."/>
            <person name="Monzon S."/>
            <person name="Sansegundo M."/>
            <person name="Garcia E."/>
            <person name="Garrido N."/>
            <person name="Medina M.J."/>
            <person name="Villalon P."/>
            <person name="Ramirez-Arocha A.C."/>
            <person name="Jimenez P."/>
            <person name="Cuesta I."/>
            <person name="Valdezate S."/>
        </authorList>
    </citation>
    <scope>NUCLEOTIDE SEQUENCE [LARGE SCALE GENOMIC DNA]</scope>
    <source>
        <strain evidence="4 5">CNM20110649</strain>
    </source>
</reference>
<evidence type="ECO:0000313" key="4">
    <source>
        <dbReference type="EMBL" id="NEW56999.1"/>
    </source>
</evidence>
<feature type="transmembrane region" description="Helical" evidence="1">
    <location>
        <begin position="125"/>
        <end position="147"/>
    </location>
</feature>
<evidence type="ECO:0000259" key="2">
    <source>
        <dbReference type="Pfam" id="PF10081"/>
    </source>
</evidence>
<gene>
    <name evidence="4" type="ORF">GV794_15235</name>
</gene>
<feature type="transmembrane region" description="Helical" evidence="1">
    <location>
        <begin position="86"/>
        <end position="105"/>
    </location>
</feature>
<evidence type="ECO:0000313" key="5">
    <source>
        <dbReference type="Proteomes" id="UP000470876"/>
    </source>
</evidence>
<evidence type="ECO:0000256" key="1">
    <source>
        <dbReference type="SAM" id="Phobius"/>
    </source>
</evidence>
<feature type="transmembrane region" description="Helical" evidence="1">
    <location>
        <begin position="159"/>
        <end position="179"/>
    </location>
</feature>
<name>A0ABX0CTU2_9NOCA</name>
<feature type="transmembrane region" description="Helical" evidence="1">
    <location>
        <begin position="50"/>
        <end position="74"/>
    </location>
</feature>
<evidence type="ECO:0008006" key="6">
    <source>
        <dbReference type="Google" id="ProtNLM"/>
    </source>
</evidence>
<proteinExistence type="predicted"/>
<feature type="domain" description="Alpha/beta-hydrolase catalytic" evidence="2">
    <location>
        <begin position="388"/>
        <end position="451"/>
    </location>
</feature>
<dbReference type="Proteomes" id="UP000470876">
    <property type="component" value="Unassembled WGS sequence"/>
</dbReference>
<dbReference type="InterPro" id="IPR027787">
    <property type="entry name" value="Alpha/beta-hydrolase_catalytic"/>
</dbReference>
<evidence type="ECO:0000259" key="3">
    <source>
        <dbReference type="Pfam" id="PF15420"/>
    </source>
</evidence>
<organism evidence="4 5">
    <name type="scientific">Nocardia cyriacigeorgica</name>
    <dbReference type="NCBI Taxonomy" id="135487"/>
    <lineage>
        <taxon>Bacteria</taxon>
        <taxon>Bacillati</taxon>
        <taxon>Actinomycetota</taxon>
        <taxon>Actinomycetes</taxon>
        <taxon>Mycobacteriales</taxon>
        <taxon>Nocardiaceae</taxon>
        <taxon>Nocardia</taxon>
    </lineage>
</organism>
<dbReference type="EMBL" id="JAAGUX010000024">
    <property type="protein sequence ID" value="NEW56999.1"/>
    <property type="molecule type" value="Genomic_DNA"/>
</dbReference>
<dbReference type="Pfam" id="PF10081">
    <property type="entry name" value="Abhydrolase_9"/>
    <property type="match status" value="2"/>
</dbReference>
<feature type="transmembrane region" description="Helical" evidence="1">
    <location>
        <begin position="21"/>
        <end position="44"/>
    </location>
</feature>